<keyword evidence="4" id="KW-0010">Activator</keyword>
<dbReference type="InterPro" id="IPR011608">
    <property type="entry name" value="PRD"/>
</dbReference>
<dbReference type="RefSeq" id="WP_317767826.1">
    <property type="nucleotide sequence ID" value="NZ_WERV01000001.1"/>
</dbReference>
<evidence type="ECO:0000313" key="9">
    <source>
        <dbReference type="EMBL" id="MDV7714417.1"/>
    </source>
</evidence>
<dbReference type="PROSITE" id="PS51099">
    <property type="entry name" value="PTS_EIIB_TYPE_2"/>
    <property type="match status" value="1"/>
</dbReference>
<dbReference type="Gene3D" id="3.40.930.10">
    <property type="entry name" value="Mannitol-specific EII, Chain A"/>
    <property type="match status" value="1"/>
</dbReference>
<feature type="domain" description="PRD" evidence="8">
    <location>
        <begin position="283"/>
        <end position="389"/>
    </location>
</feature>
<dbReference type="InterPro" id="IPR002178">
    <property type="entry name" value="PTS_EIIA_type-2_dom"/>
</dbReference>
<dbReference type="Gene3D" id="1.10.1790.10">
    <property type="entry name" value="PRD domain"/>
    <property type="match status" value="1"/>
</dbReference>
<keyword evidence="2" id="KW-0677">Repeat</keyword>
<evidence type="ECO:0000256" key="5">
    <source>
        <dbReference type="ARBA" id="ARBA00023163"/>
    </source>
</evidence>
<keyword evidence="5" id="KW-0804">Transcription</keyword>
<evidence type="ECO:0000256" key="2">
    <source>
        <dbReference type="ARBA" id="ARBA00022737"/>
    </source>
</evidence>
<evidence type="ECO:0000259" key="7">
    <source>
        <dbReference type="PROSITE" id="PS51099"/>
    </source>
</evidence>
<evidence type="ECO:0000259" key="6">
    <source>
        <dbReference type="PROSITE" id="PS51094"/>
    </source>
</evidence>
<dbReference type="InterPro" id="IPR050661">
    <property type="entry name" value="BglG_antiterminators"/>
</dbReference>
<dbReference type="Pfam" id="PF00874">
    <property type="entry name" value="PRD"/>
    <property type="match status" value="1"/>
</dbReference>
<reference evidence="9" key="1">
    <citation type="submission" date="2019-10" db="EMBL/GenBank/DDBJ databases">
        <title>Malate fermentation in French cider.</title>
        <authorList>
            <person name="Cousin F.J."/>
            <person name="Medina Fernandez S."/>
            <person name="Misery B."/>
            <person name="Laplace J.-M."/>
            <person name="Cretenet M."/>
        </authorList>
    </citation>
    <scope>NUCLEOTIDE SEQUENCE</scope>
    <source>
        <strain evidence="9">UCMA15129</strain>
    </source>
</reference>
<dbReference type="SUPFAM" id="SSF63520">
    <property type="entry name" value="PTS-regulatory domain, PRD"/>
    <property type="match status" value="1"/>
</dbReference>
<evidence type="ECO:0000256" key="1">
    <source>
        <dbReference type="ARBA" id="ARBA00022679"/>
    </source>
</evidence>
<dbReference type="Pfam" id="PF00359">
    <property type="entry name" value="PTS_EIIA_2"/>
    <property type="match status" value="1"/>
</dbReference>
<protein>
    <submittedName>
        <fullName evidence="9">PRD domain-containing protein</fullName>
    </submittedName>
</protein>
<dbReference type="SUPFAM" id="SSF52794">
    <property type="entry name" value="PTS system IIB component-like"/>
    <property type="match status" value="1"/>
</dbReference>
<dbReference type="PROSITE" id="PS51094">
    <property type="entry name" value="PTS_EIIA_TYPE_2"/>
    <property type="match status" value="1"/>
</dbReference>
<dbReference type="GO" id="GO:0006355">
    <property type="term" value="P:regulation of DNA-templated transcription"/>
    <property type="evidence" value="ECO:0007669"/>
    <property type="project" value="InterPro"/>
</dbReference>
<comment type="caution">
    <text evidence="9">The sequence shown here is derived from an EMBL/GenBank/DDBJ whole genome shotgun (WGS) entry which is preliminary data.</text>
</comment>
<dbReference type="Gene3D" id="3.40.50.2300">
    <property type="match status" value="1"/>
</dbReference>
<feature type="domain" description="PTS EIIB type-2" evidence="7">
    <location>
        <begin position="396"/>
        <end position="486"/>
    </location>
</feature>
<evidence type="ECO:0000256" key="3">
    <source>
        <dbReference type="ARBA" id="ARBA00023015"/>
    </source>
</evidence>
<dbReference type="InterPro" id="IPR036634">
    <property type="entry name" value="PRD_sf"/>
</dbReference>
<evidence type="ECO:0000256" key="4">
    <source>
        <dbReference type="ARBA" id="ARBA00023159"/>
    </source>
</evidence>
<sequence length="688" mass="79309">MYTSKNKRVNQMLNLFLSSKDLITIPELEKQLSISRRSVYYSIEKMNQFLDEKGFDKVINVKNLGFYLNQETVSALEKSKRFNNEKNEEFFNFSGKQRIETIIWLLINREKVSLTLIETKFNVSRNTADKDFKKIGCILKDYQLSLSKNSGGHMINGPEIQKRNWIYEQFSKGNPILFSLLAKRVKSVQNINPLLKEFERMTGNFFTDDAFICLSAYLDWYIDRIQNPVNRLKNTNIIPSNLIALEWAQKFLFKNHVVNLGEASYLINTIHSSQFDKANKEYGGIQEILPIAKKIIFRFNRIAGVNLRLDSLQVNLSTHLLATYYRIKYGISYKHPDLDLIKQKYEQLFSFTRFSVRPFEEFVKKDIPDDELALIALYFGGEIKAIEAENLKKQKNDVMIVCSSGIGTSRILKQQLEDRFPEVAFSKPYNTLSYENSSLEDIKLIVSTIKIKNRKGIDVLKVSAIPGKEDWKNIESALKKEGLIKTKNPKMNIEGLLDIISEYARIENVNELKKALKQYIENSSTNFLNNKSKITNNSHTKLEEIFTKSNISFVDHANNFREALSLAFEPLIKNRSIETKYIDKIEYLTKKYGPYMMIEKGVLLAHAKPGDGVNKTDFSFLLLKKPVNLVNNNDSEAIKIIIGFATVDTSSHLEKLNDIMKILQNGKAMNNILSVSKKEQLLENTLIN</sequence>
<dbReference type="Pfam" id="PF05043">
    <property type="entry name" value="Mga"/>
    <property type="match status" value="1"/>
</dbReference>
<organism evidence="9 10">
    <name type="scientific">Oenococcus oeni</name>
    <name type="common">Leuconostoc oenos</name>
    <dbReference type="NCBI Taxonomy" id="1247"/>
    <lineage>
        <taxon>Bacteria</taxon>
        <taxon>Bacillati</taxon>
        <taxon>Bacillota</taxon>
        <taxon>Bacilli</taxon>
        <taxon>Lactobacillales</taxon>
        <taxon>Lactobacillaceae</taxon>
        <taxon>Oenococcus</taxon>
    </lineage>
</organism>
<dbReference type="GO" id="GO:0009401">
    <property type="term" value="P:phosphoenolpyruvate-dependent sugar phosphotransferase system"/>
    <property type="evidence" value="ECO:0007669"/>
    <property type="project" value="InterPro"/>
</dbReference>
<dbReference type="PROSITE" id="PS51372">
    <property type="entry name" value="PRD_2"/>
    <property type="match status" value="1"/>
</dbReference>
<dbReference type="Proteomes" id="UP001281024">
    <property type="component" value="Unassembled WGS sequence"/>
</dbReference>
<keyword evidence="3" id="KW-0805">Transcription regulation</keyword>
<dbReference type="InterPro" id="IPR036095">
    <property type="entry name" value="PTS_EIIB-like_sf"/>
</dbReference>
<dbReference type="EMBL" id="WERV01000001">
    <property type="protein sequence ID" value="MDV7714417.1"/>
    <property type="molecule type" value="Genomic_DNA"/>
</dbReference>
<evidence type="ECO:0000313" key="10">
    <source>
        <dbReference type="Proteomes" id="UP001281024"/>
    </source>
</evidence>
<dbReference type="PANTHER" id="PTHR30185">
    <property type="entry name" value="CRYPTIC BETA-GLUCOSIDE BGL OPERON ANTITERMINATOR"/>
    <property type="match status" value="1"/>
</dbReference>
<evidence type="ECO:0000259" key="8">
    <source>
        <dbReference type="PROSITE" id="PS51372"/>
    </source>
</evidence>
<dbReference type="InterPro" id="IPR007737">
    <property type="entry name" value="Mga_HTH"/>
</dbReference>
<dbReference type="SUPFAM" id="SSF55804">
    <property type="entry name" value="Phoshotransferase/anion transport protein"/>
    <property type="match status" value="1"/>
</dbReference>
<dbReference type="InterPro" id="IPR036388">
    <property type="entry name" value="WH-like_DNA-bd_sf"/>
</dbReference>
<dbReference type="AlphaFoldDB" id="A0AAJ2P1I7"/>
<feature type="domain" description="PTS EIIA type-2" evidence="6">
    <location>
        <begin position="544"/>
        <end position="688"/>
    </location>
</feature>
<name>A0AAJ2P1I7_OENOE</name>
<dbReference type="Gene3D" id="1.10.10.10">
    <property type="entry name" value="Winged helix-like DNA-binding domain superfamily/Winged helix DNA-binding domain"/>
    <property type="match status" value="1"/>
</dbReference>
<dbReference type="CDD" id="cd05568">
    <property type="entry name" value="PTS_IIB_bgl_like"/>
    <property type="match status" value="1"/>
</dbReference>
<proteinExistence type="predicted"/>
<gene>
    <name evidence="9" type="ORF">GA838_01290</name>
</gene>
<keyword evidence="1" id="KW-0808">Transferase</keyword>
<dbReference type="GO" id="GO:0008982">
    <property type="term" value="F:protein-N(PI)-phosphohistidine-sugar phosphotransferase activity"/>
    <property type="evidence" value="ECO:0007669"/>
    <property type="project" value="InterPro"/>
</dbReference>
<accession>A0AAJ2P1I7</accession>
<dbReference type="PANTHER" id="PTHR30185:SF9">
    <property type="entry name" value="MANNITOL-SPECIFIC PHOSPHOTRANSFERASE ENZYME IIA COMPONENT"/>
    <property type="match status" value="1"/>
</dbReference>
<dbReference type="InterPro" id="IPR013011">
    <property type="entry name" value="PTS_EIIB_2"/>
</dbReference>
<dbReference type="InterPro" id="IPR016152">
    <property type="entry name" value="PTrfase/Anion_transptr"/>
</dbReference>